<dbReference type="InterPro" id="IPR029058">
    <property type="entry name" value="AB_hydrolase_fold"/>
</dbReference>
<gene>
    <name evidence="3" type="ORF">LZI70_16790</name>
</gene>
<proteinExistence type="predicted"/>
<evidence type="ECO:0000259" key="2">
    <source>
        <dbReference type="Pfam" id="PF12262"/>
    </source>
</evidence>
<dbReference type="Gene3D" id="3.40.50.1820">
    <property type="entry name" value="alpha/beta hydrolase"/>
    <property type="match status" value="1"/>
</dbReference>
<keyword evidence="4" id="KW-1185">Reference proteome</keyword>
<reference evidence="3" key="1">
    <citation type="submission" date="2022-01" db="EMBL/GenBank/DDBJ databases">
        <title>Alginate degradation mechanism of Vibrio pelagius WXL662.</title>
        <authorList>
            <person name="He X."/>
        </authorList>
    </citation>
    <scope>NUCLEOTIDE SEQUENCE</scope>
    <source>
        <strain evidence="3">WXL662</strain>
    </source>
</reference>
<organism evidence="3 4">
    <name type="scientific">Vibrio pelagius</name>
    <dbReference type="NCBI Taxonomy" id="28169"/>
    <lineage>
        <taxon>Bacteria</taxon>
        <taxon>Pseudomonadati</taxon>
        <taxon>Pseudomonadota</taxon>
        <taxon>Gammaproteobacteria</taxon>
        <taxon>Vibrionales</taxon>
        <taxon>Vibrionaceae</taxon>
        <taxon>Vibrio</taxon>
    </lineage>
</organism>
<dbReference type="NCBIfam" id="TIGR03502">
    <property type="entry name" value="lipase_Pla1_cef"/>
    <property type="match status" value="1"/>
</dbReference>
<dbReference type="InterPro" id="IPR025920">
    <property type="entry name" value="Lipase_bact_N"/>
</dbReference>
<feature type="chain" id="PRO_5045110716" evidence="1">
    <location>
        <begin position="18"/>
        <end position="808"/>
    </location>
</feature>
<dbReference type="EMBL" id="CP090615">
    <property type="protein sequence ID" value="UTT86035.1"/>
    <property type="molecule type" value="Genomic_DNA"/>
</dbReference>
<dbReference type="RefSeq" id="WP_255231849.1">
    <property type="nucleotide sequence ID" value="NZ_CP090615.1"/>
</dbReference>
<feature type="signal peptide" evidence="1">
    <location>
        <begin position="1"/>
        <end position="17"/>
    </location>
</feature>
<name>A0ABY5G759_VIBPE</name>
<dbReference type="Proteomes" id="UP001059120">
    <property type="component" value="Chromosome 2"/>
</dbReference>
<feature type="domain" description="Bacterial virulence factor lipase N-terminal" evidence="2">
    <location>
        <begin position="33"/>
        <end position="256"/>
    </location>
</feature>
<dbReference type="PROSITE" id="PS51257">
    <property type="entry name" value="PROKAR_LIPOPROTEIN"/>
    <property type="match status" value="1"/>
</dbReference>
<dbReference type="InterPro" id="IPR020009">
    <property type="entry name" value="VolA/Pla-1/cef"/>
</dbReference>
<evidence type="ECO:0000256" key="1">
    <source>
        <dbReference type="SAM" id="SignalP"/>
    </source>
</evidence>
<sequence>MKRNFKLSLLCSAILLAGCGDNTESSGTDNQKLEPYLEASLARATTQKMLLQGANATVPLNNNLLFDSTDGTLAIPTGGNDSITNPLAALNYADGFSTTMPIYIEFEGDGFGATTGVVASGVTVFKLSKKLTDTTNTPQIPVRVASSDYTVYKLGSNLAIAPNKPFDEKSEYLIVITDEVLDKNGNPVGTSQSYANLKSGTKTYTTGDLASAQALIKGQETIATKMGVDPEKIVYSAWFTTTSVGDVLSSTSKLIGNMINAGAPLSTYWNGSANPNNVDLSNAYSLVLDPSSTTLFDTAIAADANFKKYLGNNDDTETATLIGGINLLYSNGGISTSSVNVTKGTLELPYFLETDPTKFSVTPFESALDSLAIIQSALSNSETKEHVKKLLVDLRVDPNNLGSDDLTKLMGEVLTKDKNSTPLDPDRVVTQYSPIPQIKSLETVDVLLFTPTSGTPTGVVIYQHGITTVKENAYAFAANLTAEGLAVIAIDHPIHGSRSLAGGAISTNDNPLYYLNLSALPVARDNIRQSALDVIGLRMALEKVSNDFTGTPLANVNPNNTNVKFMGHSLGGITGFTSVATSEAVGTHKFSSAVYANSGGHIAELLFASDTFGPQIKHNLAKQLNETYANSVAAACTTNNVKDGDCYKEFAKNNATSAAAIEAELVSFKVAAQTLIDTVDPHSLVNTGDFASLRSSYPTLLIQSHNDETVPNNGNDDKGAPLSYTASFVGTEGWNNTLELVESTSTSPSKGDRLLVKYNATANHSTIIGPKRDLSDANHTISMREQVADFLADDTVDTEAPTGLLQVP</sequence>
<accession>A0ABY5G759</accession>
<dbReference type="Pfam" id="PF12262">
    <property type="entry name" value="Lipase_bact_N"/>
    <property type="match status" value="1"/>
</dbReference>
<evidence type="ECO:0000313" key="3">
    <source>
        <dbReference type="EMBL" id="UTT86035.1"/>
    </source>
</evidence>
<dbReference type="SUPFAM" id="SSF53474">
    <property type="entry name" value="alpha/beta-Hydrolases"/>
    <property type="match status" value="1"/>
</dbReference>
<protein>
    <submittedName>
        <fullName evidence="3">Lipase</fullName>
    </submittedName>
</protein>
<keyword evidence="1" id="KW-0732">Signal</keyword>
<evidence type="ECO:0000313" key="4">
    <source>
        <dbReference type="Proteomes" id="UP001059120"/>
    </source>
</evidence>